<dbReference type="AlphaFoldDB" id="A0AAV3ZJV5"/>
<evidence type="ECO:0000313" key="1">
    <source>
        <dbReference type="EMBL" id="GFN99380.1"/>
    </source>
</evidence>
<organism evidence="1 2">
    <name type="scientific">Plakobranchus ocellatus</name>
    <dbReference type="NCBI Taxonomy" id="259542"/>
    <lineage>
        <taxon>Eukaryota</taxon>
        <taxon>Metazoa</taxon>
        <taxon>Spiralia</taxon>
        <taxon>Lophotrochozoa</taxon>
        <taxon>Mollusca</taxon>
        <taxon>Gastropoda</taxon>
        <taxon>Heterobranchia</taxon>
        <taxon>Euthyneura</taxon>
        <taxon>Panpulmonata</taxon>
        <taxon>Sacoglossa</taxon>
        <taxon>Placobranchoidea</taxon>
        <taxon>Plakobranchidae</taxon>
        <taxon>Plakobranchus</taxon>
    </lineage>
</organism>
<keyword evidence="2" id="KW-1185">Reference proteome</keyword>
<comment type="caution">
    <text evidence="1">The sequence shown here is derived from an EMBL/GenBank/DDBJ whole genome shotgun (WGS) entry which is preliminary data.</text>
</comment>
<reference evidence="1 2" key="1">
    <citation type="journal article" date="2021" name="Elife">
        <title>Chloroplast acquisition without the gene transfer in kleptoplastic sea slugs, Plakobranchus ocellatus.</title>
        <authorList>
            <person name="Maeda T."/>
            <person name="Takahashi S."/>
            <person name="Yoshida T."/>
            <person name="Shimamura S."/>
            <person name="Takaki Y."/>
            <person name="Nagai Y."/>
            <person name="Toyoda A."/>
            <person name="Suzuki Y."/>
            <person name="Arimoto A."/>
            <person name="Ishii H."/>
            <person name="Satoh N."/>
            <person name="Nishiyama T."/>
            <person name="Hasebe M."/>
            <person name="Maruyama T."/>
            <person name="Minagawa J."/>
            <person name="Obokata J."/>
            <person name="Shigenobu S."/>
        </authorList>
    </citation>
    <scope>NUCLEOTIDE SEQUENCE [LARGE SCALE GENOMIC DNA]</scope>
</reference>
<name>A0AAV3ZJV5_9GAST</name>
<dbReference type="EMBL" id="BLXT01002992">
    <property type="protein sequence ID" value="GFN99380.1"/>
    <property type="molecule type" value="Genomic_DNA"/>
</dbReference>
<gene>
    <name evidence="1" type="ORF">PoB_002588600</name>
</gene>
<dbReference type="Proteomes" id="UP000735302">
    <property type="component" value="Unassembled WGS sequence"/>
</dbReference>
<evidence type="ECO:0000313" key="2">
    <source>
        <dbReference type="Proteomes" id="UP000735302"/>
    </source>
</evidence>
<sequence length="89" mass="9421">MCSSKLCNDRIHLTSRLYPGAVSGTVVCESALRSAETLLSQVRAPPSAPRPDGGPYSLRSPCCGLPIYNSPPGYAPLEVAISGKMSKRE</sequence>
<proteinExistence type="predicted"/>
<accession>A0AAV3ZJV5</accession>
<protein>
    <submittedName>
        <fullName evidence="1">Uncharacterized protein</fullName>
    </submittedName>
</protein>